<feature type="domain" description="HTH marR-type" evidence="1">
    <location>
        <begin position="11"/>
        <end position="145"/>
    </location>
</feature>
<dbReference type="PANTHER" id="PTHR33164">
    <property type="entry name" value="TRANSCRIPTIONAL REGULATOR, MARR FAMILY"/>
    <property type="match status" value="1"/>
</dbReference>
<keyword evidence="2" id="KW-0238">DNA-binding</keyword>
<reference evidence="2 3" key="1">
    <citation type="submission" date="2021-03" db="EMBL/GenBank/DDBJ databases">
        <title>Sequencing the genomes of 1000 actinobacteria strains.</title>
        <authorList>
            <person name="Klenk H.-P."/>
        </authorList>
    </citation>
    <scope>NUCLEOTIDE SEQUENCE [LARGE SCALE GENOMIC DNA]</scope>
    <source>
        <strain evidence="2 3">DSM 45256</strain>
    </source>
</reference>
<dbReference type="PANTHER" id="PTHR33164:SF94">
    <property type="entry name" value="TRANSCRIPTIONAL REGULATORY PROTEIN-RELATED"/>
    <property type="match status" value="1"/>
</dbReference>
<dbReference type="SUPFAM" id="SSF46785">
    <property type="entry name" value="Winged helix' DNA-binding domain"/>
    <property type="match status" value="1"/>
</dbReference>
<organism evidence="2 3">
    <name type="scientific">Pseudonocardia parietis</name>
    <dbReference type="NCBI Taxonomy" id="570936"/>
    <lineage>
        <taxon>Bacteria</taxon>
        <taxon>Bacillati</taxon>
        <taxon>Actinomycetota</taxon>
        <taxon>Actinomycetes</taxon>
        <taxon>Pseudonocardiales</taxon>
        <taxon>Pseudonocardiaceae</taxon>
        <taxon>Pseudonocardia</taxon>
    </lineage>
</organism>
<dbReference type="Proteomes" id="UP001519295">
    <property type="component" value="Unassembled WGS sequence"/>
</dbReference>
<evidence type="ECO:0000259" key="1">
    <source>
        <dbReference type="PROSITE" id="PS50995"/>
    </source>
</evidence>
<sequence length="163" mass="17174">MSSIEKEASVDAELVEVVLAAARLLVGISAQSVAAIDDVVTLPQLRVLMMVDNHGPLNLSAVAAGLGVHRSNGTRVVDRLVNAGLLDRRDDPADRRNLVLELTPAGRELVDTIVSHRREAVVDLLRRMPQEQRAALGPALSSFAAAGGEVGGDPAWSLGWSSG</sequence>
<dbReference type="PRINTS" id="PR00598">
    <property type="entry name" value="HTHMARR"/>
</dbReference>
<dbReference type="InterPro" id="IPR036390">
    <property type="entry name" value="WH_DNA-bd_sf"/>
</dbReference>
<protein>
    <submittedName>
        <fullName evidence="2">DNA-binding MarR family transcriptional regulator</fullName>
    </submittedName>
</protein>
<dbReference type="EMBL" id="JAGINU010000001">
    <property type="protein sequence ID" value="MBP2366251.1"/>
    <property type="molecule type" value="Genomic_DNA"/>
</dbReference>
<name>A0ABS4VR57_9PSEU</name>
<dbReference type="InterPro" id="IPR036388">
    <property type="entry name" value="WH-like_DNA-bd_sf"/>
</dbReference>
<evidence type="ECO:0000313" key="2">
    <source>
        <dbReference type="EMBL" id="MBP2366251.1"/>
    </source>
</evidence>
<dbReference type="SMART" id="SM00347">
    <property type="entry name" value="HTH_MARR"/>
    <property type="match status" value="1"/>
</dbReference>
<keyword evidence="3" id="KW-1185">Reference proteome</keyword>
<dbReference type="InterPro" id="IPR000835">
    <property type="entry name" value="HTH_MarR-typ"/>
</dbReference>
<gene>
    <name evidence="2" type="ORF">JOF36_001947</name>
</gene>
<dbReference type="PROSITE" id="PS50995">
    <property type="entry name" value="HTH_MARR_2"/>
    <property type="match status" value="1"/>
</dbReference>
<dbReference type="Pfam" id="PF01047">
    <property type="entry name" value="MarR"/>
    <property type="match status" value="1"/>
</dbReference>
<dbReference type="InterPro" id="IPR039422">
    <property type="entry name" value="MarR/SlyA-like"/>
</dbReference>
<dbReference type="RefSeq" id="WP_210026273.1">
    <property type="nucleotide sequence ID" value="NZ_JAGINU010000001.1"/>
</dbReference>
<comment type="caution">
    <text evidence="2">The sequence shown here is derived from an EMBL/GenBank/DDBJ whole genome shotgun (WGS) entry which is preliminary data.</text>
</comment>
<accession>A0ABS4VR57</accession>
<dbReference type="GO" id="GO:0003677">
    <property type="term" value="F:DNA binding"/>
    <property type="evidence" value="ECO:0007669"/>
    <property type="project" value="UniProtKB-KW"/>
</dbReference>
<proteinExistence type="predicted"/>
<evidence type="ECO:0000313" key="3">
    <source>
        <dbReference type="Proteomes" id="UP001519295"/>
    </source>
</evidence>
<dbReference type="Gene3D" id="1.10.10.10">
    <property type="entry name" value="Winged helix-like DNA-binding domain superfamily/Winged helix DNA-binding domain"/>
    <property type="match status" value="1"/>
</dbReference>